<accession>A0A0A8ZIB2</accession>
<sequence>MQRARRLHICPGATTSPSPPPTTTDSSQSLRCAAPRYSRRRSPMGWAHAPGRLLRPQRKLS</sequence>
<reference evidence="2" key="1">
    <citation type="submission" date="2014-09" db="EMBL/GenBank/DDBJ databases">
        <authorList>
            <person name="Magalhaes I.L.F."/>
            <person name="Oliveira U."/>
            <person name="Santos F.R."/>
            <person name="Vidigal T.H.D.A."/>
            <person name="Brescovit A.D."/>
            <person name="Santos A.J."/>
        </authorList>
    </citation>
    <scope>NUCLEOTIDE SEQUENCE</scope>
    <source>
        <tissue evidence="2">Shoot tissue taken approximately 20 cm above the soil surface</tissue>
    </source>
</reference>
<organism evidence="2">
    <name type="scientific">Arundo donax</name>
    <name type="common">Giant reed</name>
    <name type="synonym">Donax arundinaceus</name>
    <dbReference type="NCBI Taxonomy" id="35708"/>
    <lineage>
        <taxon>Eukaryota</taxon>
        <taxon>Viridiplantae</taxon>
        <taxon>Streptophyta</taxon>
        <taxon>Embryophyta</taxon>
        <taxon>Tracheophyta</taxon>
        <taxon>Spermatophyta</taxon>
        <taxon>Magnoliopsida</taxon>
        <taxon>Liliopsida</taxon>
        <taxon>Poales</taxon>
        <taxon>Poaceae</taxon>
        <taxon>PACMAD clade</taxon>
        <taxon>Arundinoideae</taxon>
        <taxon>Arundineae</taxon>
        <taxon>Arundo</taxon>
    </lineage>
</organism>
<dbReference type="EMBL" id="GBRH01261405">
    <property type="protein sequence ID" value="JAD36490.1"/>
    <property type="molecule type" value="Transcribed_RNA"/>
</dbReference>
<evidence type="ECO:0000313" key="2">
    <source>
        <dbReference type="EMBL" id="JAD36490.1"/>
    </source>
</evidence>
<name>A0A0A8ZIB2_ARUDO</name>
<feature type="region of interest" description="Disordered" evidence="1">
    <location>
        <begin position="1"/>
        <end position="61"/>
    </location>
</feature>
<protein>
    <submittedName>
        <fullName evidence="2">Uncharacterized protein</fullName>
    </submittedName>
</protein>
<evidence type="ECO:0000256" key="1">
    <source>
        <dbReference type="SAM" id="MobiDB-lite"/>
    </source>
</evidence>
<proteinExistence type="predicted"/>
<dbReference type="AlphaFoldDB" id="A0A0A8ZIB2"/>
<reference evidence="2" key="2">
    <citation type="journal article" date="2015" name="Data Brief">
        <title>Shoot transcriptome of the giant reed, Arundo donax.</title>
        <authorList>
            <person name="Barrero R.A."/>
            <person name="Guerrero F.D."/>
            <person name="Moolhuijzen P."/>
            <person name="Goolsby J.A."/>
            <person name="Tidwell J."/>
            <person name="Bellgard S.E."/>
            <person name="Bellgard M.I."/>
        </authorList>
    </citation>
    <scope>NUCLEOTIDE SEQUENCE</scope>
    <source>
        <tissue evidence="2">Shoot tissue taken approximately 20 cm above the soil surface</tissue>
    </source>
</reference>